<proteinExistence type="predicted"/>
<dbReference type="EMBL" id="CP033169">
    <property type="protein sequence ID" value="AYO31620.1"/>
    <property type="molecule type" value="Genomic_DNA"/>
</dbReference>
<evidence type="ECO:0000313" key="4">
    <source>
        <dbReference type="EMBL" id="AYO31620.1"/>
    </source>
</evidence>
<evidence type="ECO:0000256" key="2">
    <source>
        <dbReference type="ARBA" id="ARBA00023002"/>
    </source>
</evidence>
<protein>
    <submittedName>
        <fullName evidence="4">NAD(P)/FAD-dependent oxidoreductase</fullName>
    </submittedName>
</protein>
<keyword evidence="1" id="KW-0285">Flavoprotein</keyword>
<dbReference type="RefSeq" id="WP_122015380.1">
    <property type="nucleotide sequence ID" value="NZ_CP033169.1"/>
</dbReference>
<dbReference type="PRINTS" id="PR00420">
    <property type="entry name" value="RNGMNOXGNASE"/>
</dbReference>
<keyword evidence="2" id="KW-0560">Oxidoreductase</keyword>
<dbReference type="InterPro" id="IPR003953">
    <property type="entry name" value="FAD-dep_OxRdtase_2_FAD-bd"/>
</dbReference>
<dbReference type="AlphaFoldDB" id="A0A3G2R830"/>
<dbReference type="InterPro" id="IPR050407">
    <property type="entry name" value="Geranylgeranyl_reductase"/>
</dbReference>
<evidence type="ECO:0000259" key="3">
    <source>
        <dbReference type="Pfam" id="PF00890"/>
    </source>
</evidence>
<sequence>MAKVLVIGGGPGGLFAAAEAAGKGFDVTLMEKGKIGENIRCAEGFFDVLKLLGKPCAGVRFKVETLIIDARSTYKFDTRSLNLWMIDRSTWQKELSRRAVEKGVKIMENSPVSPKDLENLKTKYDFIIDASGAPPVTSRALGFSDFYKQNSGKTVQYLVEGDFSHINNSMKVGFLPDFWGYYWIFPKGRDEQGRETANVGIGDFNPLSPRNLRKMLDEVFKKERLDDGRHRILKILGGICPTRMPEKLVYDNILLVGDAAGLTSPLHGGGIDMAVLSGITAARALAEGPAKYESELKKLLQKRLKFESMVAEAWRKRNLDQVDRILSVACKLRLYRLISHPRLMNPLAVKFLEILL</sequence>
<evidence type="ECO:0000313" key="5">
    <source>
        <dbReference type="Proteomes" id="UP000280960"/>
    </source>
</evidence>
<dbReference type="GO" id="GO:0016491">
    <property type="term" value="F:oxidoreductase activity"/>
    <property type="evidence" value="ECO:0007669"/>
    <property type="project" value="UniProtKB-KW"/>
</dbReference>
<accession>A0A3G2R830</accession>
<name>A0A3G2R830_9FIRM</name>
<organism evidence="4 5">
    <name type="scientific">Biomaibacter acetigenes</name>
    <dbReference type="NCBI Taxonomy" id="2316383"/>
    <lineage>
        <taxon>Bacteria</taxon>
        <taxon>Bacillati</taxon>
        <taxon>Bacillota</taxon>
        <taxon>Clostridia</taxon>
        <taxon>Thermosediminibacterales</taxon>
        <taxon>Tepidanaerobacteraceae</taxon>
        <taxon>Biomaibacter</taxon>
    </lineage>
</organism>
<dbReference type="SUPFAM" id="SSF51905">
    <property type="entry name" value="FAD/NAD(P)-binding domain"/>
    <property type="match status" value="1"/>
</dbReference>
<dbReference type="InterPro" id="IPR036188">
    <property type="entry name" value="FAD/NAD-bd_sf"/>
</dbReference>
<feature type="domain" description="FAD-dependent oxidoreductase 2 FAD-binding" evidence="3">
    <location>
        <begin position="4"/>
        <end position="50"/>
    </location>
</feature>
<dbReference type="KEGG" id="bacg:D2962_14315"/>
<dbReference type="Proteomes" id="UP000280960">
    <property type="component" value="Chromosome"/>
</dbReference>
<reference evidence="4 5" key="1">
    <citation type="submission" date="2018-10" db="EMBL/GenBank/DDBJ databases">
        <authorList>
            <person name="Zhang X."/>
        </authorList>
    </citation>
    <scope>NUCLEOTIDE SEQUENCE [LARGE SCALE GENOMIC DNA]</scope>
    <source>
        <strain evidence="4 5">SK-G1</strain>
    </source>
</reference>
<evidence type="ECO:0000256" key="1">
    <source>
        <dbReference type="ARBA" id="ARBA00022630"/>
    </source>
</evidence>
<dbReference type="Gene3D" id="3.50.50.60">
    <property type="entry name" value="FAD/NAD(P)-binding domain"/>
    <property type="match status" value="1"/>
</dbReference>
<gene>
    <name evidence="4" type="ORF">D2962_14315</name>
</gene>
<dbReference type="PANTHER" id="PTHR42685">
    <property type="entry name" value="GERANYLGERANYL DIPHOSPHATE REDUCTASE"/>
    <property type="match status" value="1"/>
</dbReference>
<keyword evidence="5" id="KW-1185">Reference proteome</keyword>
<dbReference type="PANTHER" id="PTHR42685:SF22">
    <property type="entry name" value="CONDITIONED MEDIUM FACTOR RECEPTOR 1"/>
    <property type="match status" value="1"/>
</dbReference>
<dbReference type="Pfam" id="PF00890">
    <property type="entry name" value="FAD_binding_2"/>
    <property type="match status" value="1"/>
</dbReference>